<comment type="caution">
    <text evidence="2">The sequence shown here is derived from an EMBL/GenBank/DDBJ whole genome shotgun (WGS) entry which is preliminary data.</text>
</comment>
<feature type="region of interest" description="Disordered" evidence="1">
    <location>
        <begin position="1"/>
        <end position="39"/>
    </location>
</feature>
<evidence type="ECO:0000256" key="1">
    <source>
        <dbReference type="SAM" id="MobiDB-lite"/>
    </source>
</evidence>
<protein>
    <submittedName>
        <fullName evidence="2">Uncharacterized protein</fullName>
    </submittedName>
</protein>
<feature type="compositionally biased region" description="Basic and acidic residues" evidence="1">
    <location>
        <begin position="1"/>
        <end position="23"/>
    </location>
</feature>
<gene>
    <name evidence="2" type="ORF">E2C01_077336</name>
</gene>
<sequence length="145" mass="17068">MGKKGSKEVTRRPPVEGHCEAPLHPRAFPTTPEDTPTLPKHRRKLLHCQRRRLHCPPTLRQIFLIALHYHHHYHHFQHHHRHYRSKLTPARPFLISIIEYAASNLHLQPPMQPPSHPNTHTQRRLSQAASRVLYCCCRLLPPILH</sequence>
<proteinExistence type="predicted"/>
<evidence type="ECO:0000313" key="2">
    <source>
        <dbReference type="EMBL" id="MPC82659.1"/>
    </source>
</evidence>
<accession>A0A5B7IL56</accession>
<name>A0A5B7IL56_PORTR</name>
<dbReference type="Proteomes" id="UP000324222">
    <property type="component" value="Unassembled WGS sequence"/>
</dbReference>
<keyword evidence="3" id="KW-1185">Reference proteome</keyword>
<organism evidence="2 3">
    <name type="scientific">Portunus trituberculatus</name>
    <name type="common">Swimming crab</name>
    <name type="synonym">Neptunus trituberculatus</name>
    <dbReference type="NCBI Taxonomy" id="210409"/>
    <lineage>
        <taxon>Eukaryota</taxon>
        <taxon>Metazoa</taxon>
        <taxon>Ecdysozoa</taxon>
        <taxon>Arthropoda</taxon>
        <taxon>Crustacea</taxon>
        <taxon>Multicrustacea</taxon>
        <taxon>Malacostraca</taxon>
        <taxon>Eumalacostraca</taxon>
        <taxon>Eucarida</taxon>
        <taxon>Decapoda</taxon>
        <taxon>Pleocyemata</taxon>
        <taxon>Brachyura</taxon>
        <taxon>Eubrachyura</taxon>
        <taxon>Portunoidea</taxon>
        <taxon>Portunidae</taxon>
        <taxon>Portuninae</taxon>
        <taxon>Portunus</taxon>
    </lineage>
</organism>
<evidence type="ECO:0000313" key="3">
    <source>
        <dbReference type="Proteomes" id="UP000324222"/>
    </source>
</evidence>
<dbReference type="AlphaFoldDB" id="A0A5B7IL56"/>
<dbReference type="EMBL" id="VSRR010060392">
    <property type="protein sequence ID" value="MPC82659.1"/>
    <property type="molecule type" value="Genomic_DNA"/>
</dbReference>
<reference evidence="2 3" key="1">
    <citation type="submission" date="2019-05" db="EMBL/GenBank/DDBJ databases">
        <title>Another draft genome of Portunus trituberculatus and its Hox gene families provides insights of decapod evolution.</title>
        <authorList>
            <person name="Jeong J.-H."/>
            <person name="Song I."/>
            <person name="Kim S."/>
            <person name="Choi T."/>
            <person name="Kim D."/>
            <person name="Ryu S."/>
            <person name="Kim W."/>
        </authorList>
    </citation>
    <scope>NUCLEOTIDE SEQUENCE [LARGE SCALE GENOMIC DNA]</scope>
    <source>
        <tissue evidence="2">Muscle</tissue>
    </source>
</reference>